<dbReference type="AlphaFoldDB" id="A0AAD7FPF0"/>
<dbReference type="InterPro" id="IPR000868">
    <property type="entry name" value="Isochorismatase-like_dom"/>
</dbReference>
<dbReference type="SUPFAM" id="SSF52499">
    <property type="entry name" value="Isochorismatase-like hydrolases"/>
    <property type="match status" value="1"/>
</dbReference>
<evidence type="ECO:0000256" key="1">
    <source>
        <dbReference type="ARBA" id="ARBA00006336"/>
    </source>
</evidence>
<protein>
    <submittedName>
        <fullName evidence="4">Isochorismatase hydrolase</fullName>
    </submittedName>
</protein>
<dbReference type="PANTHER" id="PTHR43540">
    <property type="entry name" value="PEROXYUREIDOACRYLATE/UREIDOACRYLATE AMIDOHYDROLASE-RELATED"/>
    <property type="match status" value="1"/>
</dbReference>
<organism evidence="4 5">
    <name type="scientific">Roridomyces roridus</name>
    <dbReference type="NCBI Taxonomy" id="1738132"/>
    <lineage>
        <taxon>Eukaryota</taxon>
        <taxon>Fungi</taxon>
        <taxon>Dikarya</taxon>
        <taxon>Basidiomycota</taxon>
        <taxon>Agaricomycotina</taxon>
        <taxon>Agaricomycetes</taxon>
        <taxon>Agaricomycetidae</taxon>
        <taxon>Agaricales</taxon>
        <taxon>Marasmiineae</taxon>
        <taxon>Mycenaceae</taxon>
        <taxon>Roridomyces</taxon>
    </lineage>
</organism>
<dbReference type="InterPro" id="IPR036380">
    <property type="entry name" value="Isochorismatase-like_sf"/>
</dbReference>
<dbReference type="EMBL" id="JARKIF010000009">
    <property type="protein sequence ID" value="KAJ7630910.1"/>
    <property type="molecule type" value="Genomic_DNA"/>
</dbReference>
<dbReference type="Gene3D" id="3.40.50.850">
    <property type="entry name" value="Isochorismatase-like"/>
    <property type="match status" value="1"/>
</dbReference>
<evidence type="ECO:0000313" key="4">
    <source>
        <dbReference type="EMBL" id="KAJ7630910.1"/>
    </source>
</evidence>
<keyword evidence="2 4" id="KW-0378">Hydrolase</keyword>
<dbReference type="InterPro" id="IPR050272">
    <property type="entry name" value="Isochorismatase-like_hydrls"/>
</dbReference>
<name>A0AAD7FPF0_9AGAR</name>
<proteinExistence type="inferred from homology"/>
<comment type="similarity">
    <text evidence="1">Belongs to the isochorismatase family.</text>
</comment>
<gene>
    <name evidence="4" type="ORF">FB45DRAFT_833730</name>
</gene>
<evidence type="ECO:0000256" key="2">
    <source>
        <dbReference type="ARBA" id="ARBA00022801"/>
    </source>
</evidence>
<dbReference type="CDD" id="cd00431">
    <property type="entry name" value="cysteine_hydrolases"/>
    <property type="match status" value="1"/>
</dbReference>
<dbReference type="GO" id="GO:0016787">
    <property type="term" value="F:hydrolase activity"/>
    <property type="evidence" value="ECO:0007669"/>
    <property type="project" value="UniProtKB-KW"/>
</dbReference>
<dbReference type="Proteomes" id="UP001221142">
    <property type="component" value="Unassembled WGS sequence"/>
</dbReference>
<evidence type="ECO:0000313" key="5">
    <source>
        <dbReference type="Proteomes" id="UP001221142"/>
    </source>
</evidence>
<keyword evidence="5" id="KW-1185">Reference proteome</keyword>
<comment type="caution">
    <text evidence="4">The sequence shown here is derived from an EMBL/GenBank/DDBJ whole genome shotgun (WGS) entry which is preliminary data.</text>
</comment>
<dbReference type="Pfam" id="PF00857">
    <property type="entry name" value="Isochorismatase"/>
    <property type="match status" value="1"/>
</dbReference>
<dbReference type="PANTHER" id="PTHR43540:SF9">
    <property type="entry name" value="FAMILY HYDROLASE, PUTATIVE (AFU_ORTHOLOGUE AFUA_2G08700)-RELATED"/>
    <property type="match status" value="1"/>
</dbReference>
<reference evidence="4" key="1">
    <citation type="submission" date="2023-03" db="EMBL/GenBank/DDBJ databases">
        <title>Massive genome expansion in bonnet fungi (Mycena s.s.) driven by repeated elements and novel gene families across ecological guilds.</title>
        <authorList>
            <consortium name="Lawrence Berkeley National Laboratory"/>
            <person name="Harder C.B."/>
            <person name="Miyauchi S."/>
            <person name="Viragh M."/>
            <person name="Kuo A."/>
            <person name="Thoen E."/>
            <person name="Andreopoulos B."/>
            <person name="Lu D."/>
            <person name="Skrede I."/>
            <person name="Drula E."/>
            <person name="Henrissat B."/>
            <person name="Morin E."/>
            <person name="Kohler A."/>
            <person name="Barry K."/>
            <person name="LaButti K."/>
            <person name="Morin E."/>
            <person name="Salamov A."/>
            <person name="Lipzen A."/>
            <person name="Mereny Z."/>
            <person name="Hegedus B."/>
            <person name="Baldrian P."/>
            <person name="Stursova M."/>
            <person name="Weitz H."/>
            <person name="Taylor A."/>
            <person name="Grigoriev I.V."/>
            <person name="Nagy L.G."/>
            <person name="Martin F."/>
            <person name="Kauserud H."/>
        </authorList>
    </citation>
    <scope>NUCLEOTIDE SEQUENCE</scope>
    <source>
        <strain evidence="4">9284</strain>
    </source>
</reference>
<sequence>MSPPLHDTPILGMVSRPKVAAAVEYGSEANPHGFWVEYPSGLVDLSRTAHLSAGSDEEPALDSTLLDIPVDGDRVIRVQRNATALVVIDMQRYYRANPAPAVLSLLTELLLLKQSFFLHPDLRDHPTGLKCVDPLMKIVPPLRDAGIKILWVNWGLTEHELKTIPPALVRGFQKNGRGGFGSELPGDFGPLLMRGAKNSELYGPLQQEYLKGEAAGTDFWIHKNRMSGLWGYQTALDLFLEQHGITTLLFTGVNSDQCVGGSILDAYYRGYDIVLVEDCTATTSPTGGLENVVYNCGNSYGFVTDSSRLVNLK</sequence>
<feature type="domain" description="Isochorismatase-like" evidence="3">
    <location>
        <begin position="83"/>
        <end position="286"/>
    </location>
</feature>
<accession>A0AAD7FPF0</accession>
<evidence type="ECO:0000259" key="3">
    <source>
        <dbReference type="Pfam" id="PF00857"/>
    </source>
</evidence>